<dbReference type="GeneID" id="54478484"/>
<dbReference type="InterPro" id="IPR042099">
    <property type="entry name" value="ANL_N_sf"/>
</dbReference>
<feature type="domain" description="Carrier" evidence="3">
    <location>
        <begin position="584"/>
        <end position="665"/>
    </location>
</feature>
<dbReference type="InterPro" id="IPR051414">
    <property type="entry name" value="Adenylate-forming_Reductase"/>
</dbReference>
<dbReference type="Pfam" id="PF00550">
    <property type="entry name" value="PP-binding"/>
    <property type="match status" value="1"/>
</dbReference>
<keyword evidence="5" id="KW-1185">Reference proteome</keyword>
<dbReference type="EMBL" id="MU001638">
    <property type="protein sequence ID" value="KAF2481573.1"/>
    <property type="molecule type" value="Genomic_DNA"/>
</dbReference>
<dbReference type="SUPFAM" id="SSF51735">
    <property type="entry name" value="NAD(P)-binding Rossmann-fold domains"/>
    <property type="match status" value="1"/>
</dbReference>
<dbReference type="PANTHER" id="PTHR43439">
    <property type="entry name" value="PHENYLACETATE-COENZYME A LIGASE"/>
    <property type="match status" value="1"/>
</dbReference>
<evidence type="ECO:0000256" key="1">
    <source>
        <dbReference type="ARBA" id="ARBA00022450"/>
    </source>
</evidence>
<dbReference type="InterPro" id="IPR000873">
    <property type="entry name" value="AMP-dep_synth/lig_dom"/>
</dbReference>
<dbReference type="Pfam" id="PF23562">
    <property type="entry name" value="AMP-binding_C_3"/>
    <property type="match status" value="1"/>
</dbReference>
<dbReference type="SMART" id="SM00823">
    <property type="entry name" value="PKS_PP"/>
    <property type="match status" value="1"/>
</dbReference>
<dbReference type="PROSITE" id="PS50075">
    <property type="entry name" value="CARRIER"/>
    <property type="match status" value="1"/>
</dbReference>
<dbReference type="RefSeq" id="XP_033588143.1">
    <property type="nucleotide sequence ID" value="XM_033737482.1"/>
</dbReference>
<reference evidence="4" key="1">
    <citation type="journal article" date="2020" name="Stud. Mycol.">
        <title>101 Dothideomycetes genomes: a test case for predicting lifestyles and emergence of pathogens.</title>
        <authorList>
            <person name="Haridas S."/>
            <person name="Albert R."/>
            <person name="Binder M."/>
            <person name="Bloem J."/>
            <person name="Labutti K."/>
            <person name="Salamov A."/>
            <person name="Andreopoulos B."/>
            <person name="Baker S."/>
            <person name="Barry K."/>
            <person name="Bills G."/>
            <person name="Bluhm B."/>
            <person name="Cannon C."/>
            <person name="Castanera R."/>
            <person name="Culley D."/>
            <person name="Daum C."/>
            <person name="Ezra D."/>
            <person name="Gonzalez J."/>
            <person name="Henrissat B."/>
            <person name="Kuo A."/>
            <person name="Liang C."/>
            <person name="Lipzen A."/>
            <person name="Lutzoni F."/>
            <person name="Magnuson J."/>
            <person name="Mondo S."/>
            <person name="Nolan M."/>
            <person name="Ohm R."/>
            <person name="Pangilinan J."/>
            <person name="Park H.-J."/>
            <person name="Ramirez L."/>
            <person name="Alfaro M."/>
            <person name="Sun H."/>
            <person name="Tritt A."/>
            <person name="Yoshinaga Y."/>
            <person name="Zwiers L.-H."/>
            <person name="Turgeon B."/>
            <person name="Goodwin S."/>
            <person name="Spatafora J."/>
            <person name="Crous P."/>
            <person name="Grigoriev I."/>
        </authorList>
    </citation>
    <scope>NUCLEOTIDE SEQUENCE</scope>
    <source>
        <strain evidence="4">CBS 113389</strain>
    </source>
</reference>
<dbReference type="OrthoDB" id="429813at2759"/>
<dbReference type="InterPro" id="IPR009081">
    <property type="entry name" value="PP-bd_ACP"/>
</dbReference>
<evidence type="ECO:0000313" key="5">
    <source>
        <dbReference type="Proteomes" id="UP000799767"/>
    </source>
</evidence>
<dbReference type="AlphaFoldDB" id="A0A6A6PQ55"/>
<dbReference type="SUPFAM" id="SSF56801">
    <property type="entry name" value="Acetyl-CoA synthetase-like"/>
    <property type="match status" value="1"/>
</dbReference>
<dbReference type="PANTHER" id="PTHR43439:SF2">
    <property type="entry name" value="ENZYME, PUTATIVE (JCVI)-RELATED"/>
    <property type="match status" value="1"/>
</dbReference>
<evidence type="ECO:0000313" key="4">
    <source>
        <dbReference type="EMBL" id="KAF2481573.1"/>
    </source>
</evidence>
<dbReference type="InterPro" id="IPR036291">
    <property type="entry name" value="NAD(P)-bd_dom_sf"/>
</dbReference>
<proteinExistence type="predicted"/>
<organism evidence="4 5">
    <name type="scientific">Neohortaea acidophila</name>
    <dbReference type="NCBI Taxonomy" id="245834"/>
    <lineage>
        <taxon>Eukaryota</taxon>
        <taxon>Fungi</taxon>
        <taxon>Dikarya</taxon>
        <taxon>Ascomycota</taxon>
        <taxon>Pezizomycotina</taxon>
        <taxon>Dothideomycetes</taxon>
        <taxon>Dothideomycetidae</taxon>
        <taxon>Mycosphaerellales</taxon>
        <taxon>Teratosphaeriaceae</taxon>
        <taxon>Neohortaea</taxon>
    </lineage>
</organism>
<evidence type="ECO:0000256" key="2">
    <source>
        <dbReference type="ARBA" id="ARBA00022553"/>
    </source>
</evidence>
<dbReference type="Gene3D" id="3.40.50.12780">
    <property type="entry name" value="N-terminal domain of ligase-like"/>
    <property type="match status" value="1"/>
</dbReference>
<dbReference type="InterPro" id="IPR013120">
    <property type="entry name" value="FAR_NAD-bd"/>
</dbReference>
<keyword evidence="2" id="KW-0597">Phosphoprotein</keyword>
<keyword evidence="1" id="KW-0596">Phosphopantetheine</keyword>
<dbReference type="Pfam" id="PF07993">
    <property type="entry name" value="NAD_binding_4"/>
    <property type="match status" value="1"/>
</dbReference>
<accession>A0A6A6PQ55</accession>
<evidence type="ECO:0000259" key="3">
    <source>
        <dbReference type="PROSITE" id="PS50075"/>
    </source>
</evidence>
<dbReference type="InterPro" id="IPR036736">
    <property type="entry name" value="ACP-like_sf"/>
</dbReference>
<dbReference type="Gene3D" id="3.40.50.720">
    <property type="entry name" value="NAD(P)-binding Rossmann-like Domain"/>
    <property type="match status" value="1"/>
</dbReference>
<dbReference type="InterPro" id="IPR020806">
    <property type="entry name" value="PKS_PP-bd"/>
</dbReference>
<dbReference type="Gene3D" id="1.10.1200.10">
    <property type="entry name" value="ACP-like"/>
    <property type="match status" value="1"/>
</dbReference>
<name>A0A6A6PQ55_9PEZI</name>
<dbReference type="GO" id="GO:0031177">
    <property type="term" value="F:phosphopantetheine binding"/>
    <property type="evidence" value="ECO:0007669"/>
    <property type="project" value="InterPro"/>
</dbReference>
<dbReference type="SUPFAM" id="SSF47336">
    <property type="entry name" value="ACP-like"/>
    <property type="match status" value="1"/>
</dbReference>
<dbReference type="Proteomes" id="UP000799767">
    <property type="component" value="Unassembled WGS sequence"/>
</dbReference>
<sequence length="1078" mass="119150">MSYHQPCPSNGTAPTSLPAPRIIAHVVSDHVKNNPHKVWGASPRSRTDPAEGYEDISFARLNYAISRAAQWMQETIEPHRDKEHEALAYIGEPDTRYIVLAIAALKVGFQMLFLSPRNSNEAQRTVIEQATCTKFLYTHAMAARVEKILQSHARLRSMAKFEVPGQDELLRDEEVADFPYERTIEEVRALPLVSLHTSSTTGMPKIVRLTQGYGFHEDLVQHVPEYEGLDIITRKPFYGAHRMFVAMPLFHTGGILLTLLKSIYHDIVCIFQPPSAALDAHLFDGILRHGQCTGCVIPPYLLEEMLAVPNHFDTLASLKFVQFGSGPLSKAAGDLLLTRQNDCPHYIGSSECGLYILLELDDPVKDWQYFRFHPLSGVEMRPIGGDSTGTFELVVVRSAAQKHTPGLQPVFELLPDLNEWPTNDLYIRHPFKPDHWRYMGRNDDVLVLSNGEKLNPVDIEARIANAHSAITGALVVGQGQFAPGLLLEARGVDASDASARAQLIEAIWPAVEAANRESPGHGQLSRGLVIFTDVQKPFLRTPKLSVRRGPTVDLYAGEITEMYQRYALVGEGNEAAASQGVDFSSLNGIQRYLESVLRAVTAWEGDLRPDEDLFQNGMDSLQVLRIARTVSREMQRRKLGVEVDVRALYSHPTLKGLAEAVLDRMASAKGVGGGGDEAASDERREHLIDQFVREHTAFMPSLANLQRQKGHLRNVVLTGSTGSLGSRILLALLADPQVGSIYCINRSPDAKARQLAMGLPDVNDRVHFLYSTSLAAPYLGLPNEEALHQLRLAQISHIIHNAWPVNFNLSLQSFSPHLSGVRALVEFSASLPSPAKIIFVSSLSSVTSLSLASDSSVPEHIILEPSAPAKMGYGESKYVAERILHRATEESDGALETAVVRIGQIAGPVKRSTAVWPTREWLPSLVISSKTVGALPEELGRMDDVDWVPVDLVADCVVDLLAGPGDGDGERVRTEVFHLINPDIVSWSSLVPSIAAQIEVRRMVTLAEWIELVRQGPDETAESNSNPAKKILPFYRALQAPKRSSRYETARMAQTSETYRALQAITSEQMGEWISKWR</sequence>
<dbReference type="Pfam" id="PF00501">
    <property type="entry name" value="AMP-binding"/>
    <property type="match status" value="1"/>
</dbReference>
<gene>
    <name evidence="4" type="ORF">BDY17DRAFT_326254</name>
</gene>
<protein>
    <recommendedName>
        <fullName evidence="3">Carrier domain-containing protein</fullName>
    </recommendedName>
</protein>